<name>A0ACC1SP29_9HYPO</name>
<keyword evidence="2" id="KW-1185">Reference proteome</keyword>
<accession>A0ACC1SP29</accession>
<sequence>MWSGDITFQGSPSVTLEPVSAEVNVESLEKTKLVVLAIMDTPSTSVAQIKNVVVEVVVTRAGGVDQMRCVHLPFGLPPLSKAIASQLSLRLRPQIEVTTVVTISGSANQDTRTNPVGKPTSSPKDVSQPTFVTEVSSVAPTDLDSTAGHTPDSVRPSELDTELASTRPTAPVGVPNDGTSTPIDGSTEQSFPSGHSETVLNPGNTTITEPGIVPTVITNTDGQISTVIPTEVPASDRPPIMTTGSDGQIVTITTDIATDGGNESAGTESGGQVSTAGPSDAEPATETAVVVTGADGQVTTLIPTAVQTSADTATVITGSENQESTSTPIDTRTDGIIVTTDSEGEISTIAPTQPLPPSGTLGTAETGSEPGTASTITSGGSTEAETGNTTLSEPTTQGSETATSGQPAETPDLATTEGSTAEGHSETNTDTDTETATLSRSATGTTAAVTETTAPQPDFSSTDNATGETPSETEPSDIQTATITNAITSADSLVGSTSLESTEQDAGQTATLVPEEVTSTVSTHEQPETSLTQTTDDQVITSPEKATTQDPTTSLTGDPASEVVTTNVEGEVTTLEPTKATRDDPSITEPPSTTDEGGVIVPITTPVTKPEPSKIPCTMWFFSGCIDNISGWGIIGPPGTYPPGPPVLSINPTAPIKVDIHGNLPNWPAFTIGSDLIPTFSSERNDECQTETAELCITSTSFAVSISDSETKTTETQVLSTCGKIYGCDIEDIDATASITSVTTASDISGPTIAIAEWEVWDDVEADEDYDDAAEIAQSKIDSVFGSMTTTSAFTSSTTPTRTTSDTTSSTLDCSAILGETYGPTLTAGEGEHKECRCRYKDGDNWPEFSRDQEKTMINSICNGSILDPEAGAERSYEIPLPNDYIILGFLSFFDGGDENCRPQKKFELGDYCREAFDVLASCDEAASSDMTSGGAYYDNSEYGCLMVMLWAVPDPRKRNGTEELRMLGTLPQEFRQRHGIW</sequence>
<evidence type="ECO:0000313" key="1">
    <source>
        <dbReference type="EMBL" id="KAJ3543720.1"/>
    </source>
</evidence>
<gene>
    <name evidence="1" type="ORF">NM208_g3425</name>
</gene>
<comment type="caution">
    <text evidence="1">The sequence shown here is derived from an EMBL/GenBank/DDBJ whole genome shotgun (WGS) entry which is preliminary data.</text>
</comment>
<reference evidence="1" key="1">
    <citation type="submission" date="2022-08" db="EMBL/GenBank/DDBJ databases">
        <title>Genome Sequence of Fusarium decemcellulare.</title>
        <authorList>
            <person name="Buettner E."/>
        </authorList>
    </citation>
    <scope>NUCLEOTIDE SEQUENCE</scope>
    <source>
        <strain evidence="1">Babe19</strain>
    </source>
</reference>
<dbReference type="EMBL" id="JANRMS010000231">
    <property type="protein sequence ID" value="KAJ3543720.1"/>
    <property type="molecule type" value="Genomic_DNA"/>
</dbReference>
<dbReference type="Proteomes" id="UP001148629">
    <property type="component" value="Unassembled WGS sequence"/>
</dbReference>
<protein>
    <submittedName>
        <fullName evidence="1">Uncharacterized protein</fullName>
    </submittedName>
</protein>
<proteinExistence type="predicted"/>
<organism evidence="1 2">
    <name type="scientific">Fusarium decemcellulare</name>
    <dbReference type="NCBI Taxonomy" id="57161"/>
    <lineage>
        <taxon>Eukaryota</taxon>
        <taxon>Fungi</taxon>
        <taxon>Dikarya</taxon>
        <taxon>Ascomycota</taxon>
        <taxon>Pezizomycotina</taxon>
        <taxon>Sordariomycetes</taxon>
        <taxon>Hypocreomycetidae</taxon>
        <taxon>Hypocreales</taxon>
        <taxon>Nectriaceae</taxon>
        <taxon>Fusarium</taxon>
        <taxon>Fusarium decemcellulare species complex</taxon>
    </lineage>
</organism>
<evidence type="ECO:0000313" key="2">
    <source>
        <dbReference type="Proteomes" id="UP001148629"/>
    </source>
</evidence>